<gene>
    <name evidence="2" type="ORF">TNIN_205461</name>
</gene>
<proteinExistence type="predicted"/>
<feature type="non-terminal residue" evidence="2">
    <location>
        <position position="1"/>
    </location>
</feature>
<reference evidence="2" key="1">
    <citation type="submission" date="2020-08" db="EMBL/GenBank/DDBJ databases">
        <title>Multicomponent nature underlies the extraordinary mechanical properties of spider dragline silk.</title>
        <authorList>
            <person name="Kono N."/>
            <person name="Nakamura H."/>
            <person name="Mori M."/>
            <person name="Yoshida Y."/>
            <person name="Ohtoshi R."/>
            <person name="Malay A.D."/>
            <person name="Moran D.A.P."/>
            <person name="Tomita M."/>
            <person name="Numata K."/>
            <person name="Arakawa K."/>
        </authorList>
    </citation>
    <scope>NUCLEOTIDE SEQUENCE</scope>
</reference>
<evidence type="ECO:0000313" key="3">
    <source>
        <dbReference type="Proteomes" id="UP000886998"/>
    </source>
</evidence>
<sequence length="139" mass="15749">ANEKTVPSKISAEAKELNATVDVPQTAVPDIPPQPALKALCKGREGIILQWKIPSMTHLHAKIRSFEIHMFKERQQGTIDPPFWMKVDTEKSTILWSEPLTSWVKLAAIATRPGLFIKQHNGRYQTFQYEWKGASLSLI</sequence>
<evidence type="ECO:0000259" key="1">
    <source>
        <dbReference type="Pfam" id="PF16794"/>
    </source>
</evidence>
<dbReference type="Proteomes" id="UP000886998">
    <property type="component" value="Unassembled WGS sequence"/>
</dbReference>
<name>A0A8X7BWW5_9ARAC</name>
<evidence type="ECO:0000313" key="2">
    <source>
        <dbReference type="EMBL" id="GFY48046.1"/>
    </source>
</evidence>
<comment type="caution">
    <text evidence="2">The sequence shown here is derived from an EMBL/GenBank/DDBJ whole genome shotgun (WGS) entry which is preliminary data.</text>
</comment>
<keyword evidence="3" id="KW-1185">Reference proteome</keyword>
<organism evidence="2 3">
    <name type="scientific">Trichonephila inaurata madagascariensis</name>
    <dbReference type="NCBI Taxonomy" id="2747483"/>
    <lineage>
        <taxon>Eukaryota</taxon>
        <taxon>Metazoa</taxon>
        <taxon>Ecdysozoa</taxon>
        <taxon>Arthropoda</taxon>
        <taxon>Chelicerata</taxon>
        <taxon>Arachnida</taxon>
        <taxon>Araneae</taxon>
        <taxon>Araneomorphae</taxon>
        <taxon>Entelegynae</taxon>
        <taxon>Araneoidea</taxon>
        <taxon>Nephilidae</taxon>
        <taxon>Trichonephila</taxon>
        <taxon>Trichonephila inaurata</taxon>
    </lineage>
</organism>
<dbReference type="AlphaFoldDB" id="A0A8X7BWW5"/>
<accession>A0A8X7BWW5</accession>
<protein>
    <recommendedName>
        <fullName evidence="1">Activating transcription factor 7-interacting protein Fn3 domain-containing protein</fullName>
    </recommendedName>
</protein>
<dbReference type="InterPro" id="IPR056565">
    <property type="entry name" value="Fn3_ATF7IP"/>
</dbReference>
<dbReference type="EMBL" id="BMAV01006309">
    <property type="protein sequence ID" value="GFY48046.1"/>
    <property type="molecule type" value="Genomic_DNA"/>
</dbReference>
<dbReference type="Pfam" id="PF16794">
    <property type="entry name" value="fn3_4"/>
    <property type="match status" value="1"/>
</dbReference>
<feature type="domain" description="Activating transcription factor 7-interacting protein Fn3" evidence="1">
    <location>
        <begin position="31"/>
        <end position="91"/>
    </location>
</feature>